<protein>
    <submittedName>
        <fullName evidence="2">Uncharacterized protein</fullName>
    </submittedName>
</protein>
<keyword evidence="1" id="KW-1133">Transmembrane helix</keyword>
<dbReference type="AlphaFoldDB" id="A0AAJ0CIC7"/>
<reference evidence="2" key="1">
    <citation type="submission" date="2023-06" db="EMBL/GenBank/DDBJ databases">
        <title>Conoideocrella luteorostrata (Hypocreales: Clavicipitaceae), a potential biocontrol fungus for elongate hemlock scale in United States Christmas tree production areas.</title>
        <authorList>
            <person name="Barrett H."/>
            <person name="Lovett B."/>
            <person name="Macias A.M."/>
            <person name="Stajich J.E."/>
            <person name="Kasson M.T."/>
        </authorList>
    </citation>
    <scope>NUCLEOTIDE SEQUENCE</scope>
    <source>
        <strain evidence="2">ARSEF 14590</strain>
    </source>
</reference>
<sequence length="276" mass="30981">MRGYLHQHQRERNWRLFFMTLLWLGLILAIIPTAFFNWSKTEPTSALPASNARCFFNMNTAHALFNETACFSPVDNSRSYNSDDICIKSPFWQTSALQAAVVSIVLLGLGFCTRSVKLIKSFSYRVQSSVRQNTSRRFHAKLTSLRRRGPDVSNIPEVKRHRLKFLAIAAVYLVGKLYADLLTSEASDVYWLVVSAIWGTIRFRTAQSSATVSDNEWGFGQILPVFLLVGPIIATIESLAPKQQGEQGNSRSCVYSQENNEAAGDDGSLNPLHKIL</sequence>
<organism evidence="2 3">
    <name type="scientific">Conoideocrella luteorostrata</name>
    <dbReference type="NCBI Taxonomy" id="1105319"/>
    <lineage>
        <taxon>Eukaryota</taxon>
        <taxon>Fungi</taxon>
        <taxon>Dikarya</taxon>
        <taxon>Ascomycota</taxon>
        <taxon>Pezizomycotina</taxon>
        <taxon>Sordariomycetes</taxon>
        <taxon>Hypocreomycetidae</taxon>
        <taxon>Hypocreales</taxon>
        <taxon>Clavicipitaceae</taxon>
        <taxon>Conoideocrella</taxon>
    </lineage>
</organism>
<comment type="caution">
    <text evidence="2">The sequence shown here is derived from an EMBL/GenBank/DDBJ whole genome shotgun (WGS) entry which is preliminary data.</text>
</comment>
<keyword evidence="3" id="KW-1185">Reference proteome</keyword>
<name>A0AAJ0CIC7_9HYPO</name>
<dbReference type="Proteomes" id="UP001251528">
    <property type="component" value="Unassembled WGS sequence"/>
</dbReference>
<accession>A0AAJ0CIC7</accession>
<dbReference type="EMBL" id="JASWJB010000271">
    <property type="protein sequence ID" value="KAK2592368.1"/>
    <property type="molecule type" value="Genomic_DNA"/>
</dbReference>
<evidence type="ECO:0000313" key="3">
    <source>
        <dbReference type="Proteomes" id="UP001251528"/>
    </source>
</evidence>
<feature type="transmembrane region" description="Helical" evidence="1">
    <location>
        <begin position="91"/>
        <end position="112"/>
    </location>
</feature>
<proteinExistence type="predicted"/>
<gene>
    <name evidence="2" type="ORF">QQS21_009948</name>
</gene>
<evidence type="ECO:0000256" key="1">
    <source>
        <dbReference type="SAM" id="Phobius"/>
    </source>
</evidence>
<evidence type="ECO:0000313" key="2">
    <source>
        <dbReference type="EMBL" id="KAK2592368.1"/>
    </source>
</evidence>
<keyword evidence="1" id="KW-0472">Membrane</keyword>
<feature type="transmembrane region" description="Helical" evidence="1">
    <location>
        <begin position="16"/>
        <end position="38"/>
    </location>
</feature>
<keyword evidence="1" id="KW-0812">Transmembrane</keyword>